<protein>
    <submittedName>
        <fullName evidence="1">Uncharacterized protein</fullName>
    </submittedName>
</protein>
<sequence length="112" mass="13043">MLKMMICMDDDKIMTEKKYHLDGIYSAINNTFLTVGLPRIEDGSGALVYRDCGRAKDFSLFGKIVNTLKKQTWFMDNVAVWRLYDSDDSDSPEDFNEEDLLTHYREKQAMRA</sequence>
<evidence type="ECO:0000313" key="2">
    <source>
        <dbReference type="Proteomes" id="UP000234849"/>
    </source>
</evidence>
<proteinExistence type="predicted"/>
<reference evidence="1 2" key="1">
    <citation type="journal article" date="2017" name="Genome Med.">
        <title>A novel Ruminococcus gnavus clade enriched in inflammatory bowel disease patients.</title>
        <authorList>
            <person name="Hall A.B."/>
            <person name="Yassour M."/>
            <person name="Sauk J."/>
            <person name="Garner A."/>
            <person name="Jiang X."/>
            <person name="Arthur T."/>
            <person name="Lagoudas G.K."/>
            <person name="Vatanen T."/>
            <person name="Fornelos N."/>
            <person name="Wilson R."/>
            <person name="Bertha M."/>
            <person name="Cohen M."/>
            <person name="Garber J."/>
            <person name="Khalili H."/>
            <person name="Gevers D."/>
            <person name="Ananthakrishnan A.N."/>
            <person name="Kugathasan S."/>
            <person name="Lander E.S."/>
            <person name="Blainey P."/>
            <person name="Vlamakis H."/>
            <person name="Xavier R.J."/>
            <person name="Huttenhower C."/>
        </authorList>
    </citation>
    <scope>NUCLEOTIDE SEQUENCE [LARGE SCALE GENOMIC DNA]</scope>
    <source>
        <strain evidence="1 2">RJX1118</strain>
    </source>
</reference>
<dbReference type="AlphaFoldDB" id="A0A2N5NE11"/>
<dbReference type="RefSeq" id="WP_101880364.1">
    <property type="nucleotide sequence ID" value="NZ_NIHM01000045.1"/>
</dbReference>
<evidence type="ECO:0000313" key="1">
    <source>
        <dbReference type="EMBL" id="PLT52254.1"/>
    </source>
</evidence>
<organism evidence="1 2">
    <name type="scientific">Mediterraneibacter gnavus</name>
    <name type="common">Ruminococcus gnavus</name>
    <dbReference type="NCBI Taxonomy" id="33038"/>
    <lineage>
        <taxon>Bacteria</taxon>
        <taxon>Bacillati</taxon>
        <taxon>Bacillota</taxon>
        <taxon>Clostridia</taxon>
        <taxon>Lachnospirales</taxon>
        <taxon>Lachnospiraceae</taxon>
        <taxon>Mediterraneibacter</taxon>
    </lineage>
</organism>
<gene>
    <name evidence="1" type="ORF">CDL18_15240</name>
</gene>
<dbReference type="EMBL" id="NIHM01000045">
    <property type="protein sequence ID" value="PLT52254.1"/>
    <property type="molecule type" value="Genomic_DNA"/>
</dbReference>
<accession>A0A2N5NE11</accession>
<name>A0A2N5NE11_MEDGN</name>
<comment type="caution">
    <text evidence="1">The sequence shown here is derived from an EMBL/GenBank/DDBJ whole genome shotgun (WGS) entry which is preliminary data.</text>
</comment>
<dbReference type="Proteomes" id="UP000234849">
    <property type="component" value="Unassembled WGS sequence"/>
</dbReference>